<feature type="region of interest" description="Disordered" evidence="1">
    <location>
        <begin position="310"/>
        <end position="330"/>
    </location>
</feature>
<evidence type="ECO:0000313" key="3">
    <source>
        <dbReference type="EMBL" id="VDI28275.1"/>
    </source>
</evidence>
<dbReference type="InterPro" id="IPR036179">
    <property type="entry name" value="Ig-like_dom_sf"/>
</dbReference>
<feature type="domain" description="C-type lectin" evidence="2">
    <location>
        <begin position="34"/>
        <end position="118"/>
    </location>
</feature>
<accession>A0A8B6E1G0</accession>
<evidence type="ECO:0000259" key="2">
    <source>
        <dbReference type="PROSITE" id="PS50041"/>
    </source>
</evidence>
<dbReference type="EMBL" id="UYJE01004470">
    <property type="protein sequence ID" value="VDI28275.1"/>
    <property type="molecule type" value="Genomic_DNA"/>
</dbReference>
<evidence type="ECO:0000313" key="4">
    <source>
        <dbReference type="Proteomes" id="UP000596742"/>
    </source>
</evidence>
<dbReference type="InterPro" id="IPR016186">
    <property type="entry name" value="C-type_lectin-like/link_sf"/>
</dbReference>
<evidence type="ECO:0000256" key="1">
    <source>
        <dbReference type="SAM" id="MobiDB-lite"/>
    </source>
</evidence>
<dbReference type="InterPro" id="IPR016187">
    <property type="entry name" value="CTDL_fold"/>
</dbReference>
<dbReference type="SUPFAM" id="SSF56436">
    <property type="entry name" value="C-type lectin-like"/>
    <property type="match status" value="1"/>
</dbReference>
<sequence>MTEPSLTLLEITTSDAGQYTCFAVNIVGTGQSESTTLIVLRDDDEFNHLSHFVKRGMHIWIGLYAPNPSDNTNRIWSDDGSSPIYENWSSSKTEGAGYLCTYTVVQNTGLEWNLADCDTEKKSFMCEEDKRICTTGVYYTFTKWHYGSFTGNRFISPATAQDCTNACESIIGNNGVCWGFVLRVTSDPMVCRTYDDTDDPYYNIINQKASGNHYNYIRNCNLTIHVRSQCPACFPTTEDPTTEVQTTTEDHTTEEHTTTKHHSTGVHTTTEVGEMTTEDRTTTKKDYTTAEYRTTETTLKNEMTTEDHATAMGDDKTTEDLTTETTKENAMTTEKGTTTMKDEMSTGMKPTQTTIEVVTIIGNPASPGGGTN</sequence>
<comment type="caution">
    <text evidence="3">The sequence shown here is derived from an EMBL/GenBank/DDBJ whole genome shotgun (WGS) entry which is preliminary data.</text>
</comment>
<name>A0A8B6E1G0_MYTGA</name>
<organism evidence="3 4">
    <name type="scientific">Mytilus galloprovincialis</name>
    <name type="common">Mediterranean mussel</name>
    <dbReference type="NCBI Taxonomy" id="29158"/>
    <lineage>
        <taxon>Eukaryota</taxon>
        <taxon>Metazoa</taxon>
        <taxon>Spiralia</taxon>
        <taxon>Lophotrochozoa</taxon>
        <taxon>Mollusca</taxon>
        <taxon>Bivalvia</taxon>
        <taxon>Autobranchia</taxon>
        <taxon>Pteriomorphia</taxon>
        <taxon>Mytilida</taxon>
        <taxon>Mytiloidea</taxon>
        <taxon>Mytilidae</taxon>
        <taxon>Mytilinae</taxon>
        <taxon>Mytilus</taxon>
    </lineage>
</organism>
<reference evidence="3" key="1">
    <citation type="submission" date="2018-11" db="EMBL/GenBank/DDBJ databases">
        <authorList>
            <person name="Alioto T."/>
            <person name="Alioto T."/>
        </authorList>
    </citation>
    <scope>NUCLEOTIDE SEQUENCE</scope>
</reference>
<feature type="compositionally biased region" description="Basic and acidic residues" evidence="1">
    <location>
        <begin position="310"/>
        <end position="319"/>
    </location>
</feature>
<proteinExistence type="predicted"/>
<gene>
    <name evidence="3" type="ORF">MGAL_10B024793</name>
</gene>
<dbReference type="CDD" id="cd00037">
    <property type="entry name" value="CLECT"/>
    <property type="match status" value="1"/>
</dbReference>
<keyword evidence="4" id="KW-1185">Reference proteome</keyword>
<dbReference type="PROSITE" id="PS50041">
    <property type="entry name" value="C_TYPE_LECTIN_2"/>
    <property type="match status" value="1"/>
</dbReference>
<dbReference type="OrthoDB" id="6157674at2759"/>
<feature type="region of interest" description="Disordered" evidence="1">
    <location>
        <begin position="237"/>
        <end position="283"/>
    </location>
</feature>
<protein>
    <recommendedName>
        <fullName evidence="2">C-type lectin domain-containing protein</fullName>
    </recommendedName>
</protein>
<feature type="compositionally biased region" description="Basic and acidic residues" evidence="1">
    <location>
        <begin position="248"/>
        <end position="258"/>
    </location>
</feature>
<dbReference type="SUPFAM" id="SSF48726">
    <property type="entry name" value="Immunoglobulin"/>
    <property type="match status" value="1"/>
</dbReference>
<dbReference type="Gene3D" id="3.10.100.10">
    <property type="entry name" value="Mannose-Binding Protein A, subunit A"/>
    <property type="match status" value="1"/>
</dbReference>
<dbReference type="Proteomes" id="UP000596742">
    <property type="component" value="Unassembled WGS sequence"/>
</dbReference>
<dbReference type="AlphaFoldDB" id="A0A8B6E1G0"/>
<feature type="compositionally biased region" description="Low complexity" evidence="1">
    <location>
        <begin position="237"/>
        <end position="247"/>
    </location>
</feature>
<dbReference type="InterPro" id="IPR001304">
    <property type="entry name" value="C-type_lectin-like"/>
</dbReference>